<dbReference type="EMBL" id="JAVAMP010000005">
    <property type="protein sequence ID" value="MDP5274947.1"/>
    <property type="molecule type" value="Genomic_DNA"/>
</dbReference>
<name>A0ABT9J044_9BACL</name>
<organism evidence="1 2">
    <name type="scientific">Chengkuizengella axinellae</name>
    <dbReference type="NCBI Taxonomy" id="3064388"/>
    <lineage>
        <taxon>Bacteria</taxon>
        <taxon>Bacillati</taxon>
        <taxon>Bacillota</taxon>
        <taxon>Bacilli</taxon>
        <taxon>Bacillales</taxon>
        <taxon>Paenibacillaceae</taxon>
        <taxon>Chengkuizengella</taxon>
    </lineage>
</organism>
<comment type="caution">
    <text evidence="1">The sequence shown here is derived from an EMBL/GenBank/DDBJ whole genome shotgun (WGS) entry which is preliminary data.</text>
</comment>
<gene>
    <name evidence="1" type="ORF">Q5Y73_12580</name>
</gene>
<reference evidence="1 2" key="1">
    <citation type="submission" date="2023-08" db="EMBL/GenBank/DDBJ databases">
        <authorList>
            <person name="Park J.-S."/>
        </authorList>
    </citation>
    <scope>NUCLEOTIDE SEQUENCE [LARGE SCALE GENOMIC DNA]</scope>
    <source>
        <strain evidence="1 2">2205SS18-9</strain>
    </source>
</reference>
<dbReference type="Proteomes" id="UP001231941">
    <property type="component" value="Unassembled WGS sequence"/>
</dbReference>
<protein>
    <submittedName>
        <fullName evidence="1">Uncharacterized protein</fullName>
    </submittedName>
</protein>
<proteinExistence type="predicted"/>
<evidence type="ECO:0000313" key="2">
    <source>
        <dbReference type="Proteomes" id="UP001231941"/>
    </source>
</evidence>
<sequence length="65" mass="7359">MLTNEGIISTLVEGFPNSEPNLPYVYVQQIENPVLFAKKVNRVMNQVLSRSHAVRHPLLQVGRSK</sequence>
<evidence type="ECO:0000313" key="1">
    <source>
        <dbReference type="EMBL" id="MDP5274947.1"/>
    </source>
</evidence>
<dbReference type="RefSeq" id="WP_305992257.1">
    <property type="nucleotide sequence ID" value="NZ_JAVAMP010000005.1"/>
</dbReference>
<keyword evidence="2" id="KW-1185">Reference proteome</keyword>
<accession>A0ABT9J044</accession>